<dbReference type="OrthoDB" id="1236098at2"/>
<organism evidence="1 2">
    <name type="scientific">Chryseobacterium formosense</name>
    <dbReference type="NCBI Taxonomy" id="236814"/>
    <lineage>
        <taxon>Bacteria</taxon>
        <taxon>Pseudomonadati</taxon>
        <taxon>Bacteroidota</taxon>
        <taxon>Flavobacteriia</taxon>
        <taxon>Flavobacteriales</taxon>
        <taxon>Weeksellaceae</taxon>
        <taxon>Chryseobacterium group</taxon>
        <taxon>Chryseobacterium</taxon>
    </lineage>
</organism>
<name>A0A085Z384_9FLAO</name>
<evidence type="ECO:0000313" key="1">
    <source>
        <dbReference type="EMBL" id="KFE98897.1"/>
    </source>
</evidence>
<keyword evidence="2" id="KW-1185">Reference proteome</keyword>
<evidence type="ECO:0008006" key="3">
    <source>
        <dbReference type="Google" id="ProtNLM"/>
    </source>
</evidence>
<proteinExistence type="predicted"/>
<dbReference type="eggNOG" id="ENOG503114U">
    <property type="taxonomic scope" value="Bacteria"/>
</dbReference>
<sequence>MKKLLYILLAFAVISCSGTDDILQEETSQNNSSELQPDKIWVYYAELPIITNVNQDWNYKFLYENGLLKRMTGRLNKVNSGGSNIYFFSNDIYTSVSYLPNQVVVEHSEMHDGVKKIVHKLQNNKLIKSEVYNNYNEIYQVKNYSYEANKISVHTKWYSWDTYDTYFFDSNKNLIKSEKLELSGNVQTKLTKTDYLNFDTAKNPYKKLSLLNENFFVKSLSENNYRKISYTTQYLPNDPQILPGNGYNEWTYQYNSDGQVVLSH</sequence>
<dbReference type="RefSeq" id="WP_034678215.1">
    <property type="nucleotide sequence ID" value="NZ_FPAP01000002.1"/>
</dbReference>
<dbReference type="PROSITE" id="PS51257">
    <property type="entry name" value="PROKAR_LIPOPROTEIN"/>
    <property type="match status" value="1"/>
</dbReference>
<gene>
    <name evidence="1" type="ORF">IX39_15925</name>
</gene>
<comment type="caution">
    <text evidence="1">The sequence shown here is derived from an EMBL/GenBank/DDBJ whole genome shotgun (WGS) entry which is preliminary data.</text>
</comment>
<evidence type="ECO:0000313" key="2">
    <source>
        <dbReference type="Proteomes" id="UP000028713"/>
    </source>
</evidence>
<dbReference type="Proteomes" id="UP000028713">
    <property type="component" value="Unassembled WGS sequence"/>
</dbReference>
<protein>
    <recommendedName>
        <fullName evidence="3">DUF4595 domain-containing protein</fullName>
    </recommendedName>
</protein>
<dbReference type="AlphaFoldDB" id="A0A085Z384"/>
<reference evidence="1 2" key="1">
    <citation type="submission" date="2014-07" db="EMBL/GenBank/DDBJ databases">
        <title>Genome of Chryseobacterium formosense LMG 24722.</title>
        <authorList>
            <person name="Pipes S.E."/>
            <person name="Stropko S.J."/>
            <person name="Newman J.D."/>
        </authorList>
    </citation>
    <scope>NUCLEOTIDE SEQUENCE [LARGE SCALE GENOMIC DNA]</scope>
    <source>
        <strain evidence="1 2">LMG 24722</strain>
    </source>
</reference>
<dbReference type="EMBL" id="JPRP01000002">
    <property type="protein sequence ID" value="KFE98897.1"/>
    <property type="molecule type" value="Genomic_DNA"/>
</dbReference>
<accession>A0A085Z384</accession>